<name>K6YHC9_9ALTE</name>
<dbReference type="AlphaFoldDB" id="K6YHC9"/>
<dbReference type="RefSeq" id="WP_008845831.1">
    <property type="nucleotide sequence ID" value="NZ_BAEN01000065.1"/>
</dbReference>
<evidence type="ECO:0000313" key="3">
    <source>
        <dbReference type="Proteomes" id="UP000006334"/>
    </source>
</evidence>
<keyword evidence="3" id="KW-1185">Reference proteome</keyword>
<comment type="caution">
    <text evidence="2">The sequence shown here is derived from an EMBL/GenBank/DDBJ whole genome shotgun (WGS) entry which is preliminary data.</text>
</comment>
<evidence type="ECO:0000256" key="1">
    <source>
        <dbReference type="SAM" id="Phobius"/>
    </source>
</evidence>
<proteinExistence type="predicted"/>
<dbReference type="Proteomes" id="UP000006334">
    <property type="component" value="Unassembled WGS sequence"/>
</dbReference>
<sequence>MVSNNTEKHPSANPINFTTISPIDIPFSLIRGFNRKSENFKNLMSSLSQRDDIESVNWFNDGPEYVNLDSDVSSLSFFVWSNQYQEIDLKFHIFPNELAVVECQFTLPEQDSIKIMESRVQQLAEEAIRQSIPELQVVLKDIYSHISNPLLIKPRTNSTHLYWTARSLNIEKQQLKNPQIRQLIHQWLAETECPKDAEKICNLINEDILSDDEKADKLKTESMTWLNYVVVDKRANHDARIDTMVLAQYCYTAQEKCNLRLHEAISRAYIDGNLLGAKSQLEDSRIQSKLHQVAINEHKKYLTRQKRKYLEEIFASWEFDLLIKNGDDMKEICTNKIEEANAKQSKLHSIKTDRILFAISLFAIFELLIFLSQHSREVMSRPALDYNDESSSWILTLIASLDADTMFGIGIGLMIVLAFIYTSVAKRKL</sequence>
<dbReference type="EMBL" id="BAEN01000065">
    <property type="protein sequence ID" value="GAC16028.1"/>
    <property type="molecule type" value="Genomic_DNA"/>
</dbReference>
<reference evidence="2 3" key="1">
    <citation type="journal article" date="2017" name="Antonie Van Leeuwenhoek">
        <title>Rhizobium rhizosphaerae sp. nov., a novel species isolated from rice rhizosphere.</title>
        <authorList>
            <person name="Zhao J.J."/>
            <person name="Zhang J."/>
            <person name="Zhang R.J."/>
            <person name="Zhang C.W."/>
            <person name="Yin H.Q."/>
            <person name="Zhang X.X."/>
        </authorList>
    </citation>
    <scope>NUCLEOTIDE SEQUENCE [LARGE SCALE GENOMIC DNA]</scope>
    <source>
        <strain evidence="2 3">E3</strain>
    </source>
</reference>
<keyword evidence="1" id="KW-0812">Transmembrane</keyword>
<gene>
    <name evidence="2" type="ORF">GLIP_3414</name>
</gene>
<dbReference type="STRING" id="1127673.GLIP_3414"/>
<evidence type="ECO:0000313" key="2">
    <source>
        <dbReference type="EMBL" id="GAC16028.1"/>
    </source>
</evidence>
<organism evidence="2 3">
    <name type="scientific">Aliiglaciecola lipolytica E3</name>
    <dbReference type="NCBI Taxonomy" id="1127673"/>
    <lineage>
        <taxon>Bacteria</taxon>
        <taxon>Pseudomonadati</taxon>
        <taxon>Pseudomonadota</taxon>
        <taxon>Gammaproteobacteria</taxon>
        <taxon>Alteromonadales</taxon>
        <taxon>Alteromonadaceae</taxon>
        <taxon>Aliiglaciecola</taxon>
    </lineage>
</organism>
<keyword evidence="1" id="KW-0472">Membrane</keyword>
<feature type="transmembrane region" description="Helical" evidence="1">
    <location>
        <begin position="393"/>
        <end position="421"/>
    </location>
</feature>
<feature type="transmembrane region" description="Helical" evidence="1">
    <location>
        <begin position="355"/>
        <end position="373"/>
    </location>
</feature>
<accession>K6YHC9</accession>
<dbReference type="OrthoDB" id="7053801at2"/>
<protein>
    <submittedName>
        <fullName evidence="2">Uncharacterized protein</fullName>
    </submittedName>
</protein>
<dbReference type="eggNOG" id="ENOG50326TA">
    <property type="taxonomic scope" value="Bacteria"/>
</dbReference>
<keyword evidence="1" id="KW-1133">Transmembrane helix</keyword>